<keyword evidence="4" id="KW-1185">Reference proteome</keyword>
<protein>
    <recommendedName>
        <fullName evidence="5">Telomeric repeat-binding factor 2</fullName>
    </recommendedName>
</protein>
<evidence type="ECO:0000256" key="1">
    <source>
        <dbReference type="SAM" id="MobiDB-lite"/>
    </source>
</evidence>
<evidence type="ECO:0008006" key="5">
    <source>
        <dbReference type="Google" id="ProtNLM"/>
    </source>
</evidence>
<evidence type="ECO:0000313" key="3">
    <source>
        <dbReference type="EMBL" id="SUJ18449.1"/>
    </source>
</evidence>
<dbReference type="OrthoDB" id="2453128at2"/>
<dbReference type="RefSeq" id="WP_115363255.1">
    <property type="nucleotide sequence ID" value="NZ_CP038012.1"/>
</dbReference>
<proteinExistence type="predicted"/>
<dbReference type="AlphaFoldDB" id="A0A380CDR7"/>
<dbReference type="EMBL" id="UGYZ01000002">
    <property type="protein sequence ID" value="SUJ18449.1"/>
    <property type="molecule type" value="Genomic_DNA"/>
</dbReference>
<feature type="compositionally biased region" description="Polar residues" evidence="1">
    <location>
        <begin position="25"/>
        <end position="39"/>
    </location>
</feature>
<feature type="signal peptide" evidence="2">
    <location>
        <begin position="1"/>
        <end position="17"/>
    </location>
</feature>
<accession>A0A380CDR7</accession>
<organism evidence="3 4">
    <name type="scientific">Sporosarcina pasteurii</name>
    <name type="common">Bacillus pasteurii</name>
    <dbReference type="NCBI Taxonomy" id="1474"/>
    <lineage>
        <taxon>Bacteria</taxon>
        <taxon>Bacillati</taxon>
        <taxon>Bacillota</taxon>
        <taxon>Bacilli</taxon>
        <taxon>Bacillales</taxon>
        <taxon>Caryophanaceae</taxon>
        <taxon>Sporosarcina</taxon>
    </lineage>
</organism>
<name>A0A380CDR7_SPOPA</name>
<sequence length="181" mass="20183">MKRLVFSSALILSLVLAGCGETETENLGGTVENNVSENADNTGTENEKTDNTEGETEENEFNQVIVDNENYKATLLEIVKKKDPIFGESIQVVFEIENKLDYAIGVQARSVSADGYMVDETILSMSQEVAAGKKAKAVLSIEDFEGYDFPELKEDFEMDLHVFNYDSFEDIAQHEVKVSFE</sequence>
<feature type="chain" id="PRO_5038434474" description="Telomeric repeat-binding factor 2" evidence="2">
    <location>
        <begin position="18"/>
        <end position="181"/>
    </location>
</feature>
<gene>
    <name evidence="3" type="ORF">NCTC4822_02902</name>
</gene>
<evidence type="ECO:0000313" key="4">
    <source>
        <dbReference type="Proteomes" id="UP000254519"/>
    </source>
</evidence>
<dbReference type="PROSITE" id="PS51257">
    <property type="entry name" value="PROKAR_LIPOPROTEIN"/>
    <property type="match status" value="1"/>
</dbReference>
<evidence type="ECO:0000256" key="2">
    <source>
        <dbReference type="SAM" id="SignalP"/>
    </source>
</evidence>
<feature type="region of interest" description="Disordered" evidence="1">
    <location>
        <begin position="25"/>
        <end position="59"/>
    </location>
</feature>
<keyword evidence="2" id="KW-0732">Signal</keyword>
<dbReference type="Proteomes" id="UP000254519">
    <property type="component" value="Unassembled WGS sequence"/>
</dbReference>
<reference evidence="3 4" key="1">
    <citation type="submission" date="2018-06" db="EMBL/GenBank/DDBJ databases">
        <authorList>
            <consortium name="Pathogen Informatics"/>
            <person name="Doyle S."/>
        </authorList>
    </citation>
    <scope>NUCLEOTIDE SEQUENCE [LARGE SCALE GENOMIC DNA]</scope>
    <source>
        <strain evidence="4">ATCC 11859 / DSM 33 / NCIB 8841 / NCTC 4822</strain>
    </source>
</reference>